<accession>A0AA35X5H5</accession>
<proteinExistence type="predicted"/>
<comment type="caution">
    <text evidence="2">The sequence shown here is derived from an EMBL/GenBank/DDBJ whole genome shotgun (WGS) entry which is preliminary data.</text>
</comment>
<dbReference type="InterPro" id="IPR023631">
    <property type="entry name" value="Amidase_dom"/>
</dbReference>
<dbReference type="SUPFAM" id="SSF75304">
    <property type="entry name" value="Amidase signature (AS) enzymes"/>
    <property type="match status" value="1"/>
</dbReference>
<evidence type="ECO:0000259" key="1">
    <source>
        <dbReference type="Pfam" id="PF01425"/>
    </source>
</evidence>
<dbReference type="Pfam" id="PF01425">
    <property type="entry name" value="Amidase"/>
    <property type="match status" value="1"/>
</dbReference>
<reference evidence="2" key="1">
    <citation type="submission" date="2023-03" db="EMBL/GenBank/DDBJ databases">
        <authorList>
            <person name="Steffen K."/>
            <person name="Cardenas P."/>
        </authorList>
    </citation>
    <scope>NUCLEOTIDE SEQUENCE</scope>
</reference>
<evidence type="ECO:0000313" key="2">
    <source>
        <dbReference type="EMBL" id="CAI8044979.1"/>
    </source>
</evidence>
<keyword evidence="3" id="KW-1185">Reference proteome</keyword>
<organism evidence="2 3">
    <name type="scientific">Geodia barretti</name>
    <name type="common">Barrett's horny sponge</name>
    <dbReference type="NCBI Taxonomy" id="519541"/>
    <lineage>
        <taxon>Eukaryota</taxon>
        <taxon>Metazoa</taxon>
        <taxon>Porifera</taxon>
        <taxon>Demospongiae</taxon>
        <taxon>Heteroscleromorpha</taxon>
        <taxon>Tetractinellida</taxon>
        <taxon>Astrophorina</taxon>
        <taxon>Geodiidae</taxon>
        <taxon>Geodia</taxon>
    </lineage>
</organism>
<evidence type="ECO:0000313" key="3">
    <source>
        <dbReference type="Proteomes" id="UP001174909"/>
    </source>
</evidence>
<dbReference type="GO" id="GO:0003824">
    <property type="term" value="F:catalytic activity"/>
    <property type="evidence" value="ECO:0007669"/>
    <property type="project" value="InterPro"/>
</dbReference>
<dbReference type="InterPro" id="IPR000120">
    <property type="entry name" value="Amidase"/>
</dbReference>
<dbReference type="AlphaFoldDB" id="A0AA35X5H5"/>
<gene>
    <name evidence="2" type="ORF">GBAR_LOCUS24900</name>
</gene>
<dbReference type="EMBL" id="CASHTH010003438">
    <property type="protein sequence ID" value="CAI8044979.1"/>
    <property type="molecule type" value="Genomic_DNA"/>
</dbReference>
<name>A0AA35X5H5_GEOBA</name>
<dbReference type="Proteomes" id="UP001174909">
    <property type="component" value="Unassembled WGS sequence"/>
</dbReference>
<dbReference type="PANTHER" id="PTHR11895:SF7">
    <property type="entry name" value="GLUTAMYL-TRNA(GLN) AMIDOTRANSFERASE SUBUNIT A, MITOCHONDRIAL"/>
    <property type="match status" value="1"/>
</dbReference>
<dbReference type="InterPro" id="IPR036928">
    <property type="entry name" value="AS_sf"/>
</dbReference>
<feature type="domain" description="Amidase" evidence="1">
    <location>
        <begin position="13"/>
        <end position="216"/>
    </location>
</feature>
<sequence length="236" mass="25817">MLEILVRCVRLYPDFSAAVGRDIEGLKLGWSLGWGFAAVDPEVAVGAEAGAKVFEELGCTVDECDIVLDAPFDTWYVLSTASAIAANGHLLKDHADDLTFYVRYGLDYGSKLSVVDYGRAIGERDRMIQQFWDQFEKFDLLLSPTMACTAFVNEQYPEEIGGEPPTAVPWWGYLPHTHPINTIGFTAASVPCGFDSDGMPIGLHIVGKPGDEETVLAASAAFEKARPWAHLRPMVS</sequence>
<dbReference type="PANTHER" id="PTHR11895">
    <property type="entry name" value="TRANSAMIDASE"/>
    <property type="match status" value="1"/>
</dbReference>
<protein>
    <submittedName>
        <fullName evidence="2">Amidase AF_1954</fullName>
    </submittedName>
</protein>
<dbReference type="Gene3D" id="3.90.1300.10">
    <property type="entry name" value="Amidase signature (AS) domain"/>
    <property type="match status" value="1"/>
</dbReference>